<dbReference type="PANTHER" id="PTHR13158">
    <property type="match status" value="1"/>
</dbReference>
<reference evidence="8" key="1">
    <citation type="submission" date="2017-02" db="UniProtKB">
        <authorList>
            <consortium name="WormBaseParasite"/>
        </authorList>
    </citation>
    <scope>IDENTIFICATION</scope>
</reference>
<keyword evidence="6" id="KW-0520">NAD</keyword>
<dbReference type="InterPro" id="IPR002504">
    <property type="entry name" value="NADK"/>
</dbReference>
<dbReference type="Proteomes" id="UP000046392">
    <property type="component" value="Unplaced"/>
</dbReference>
<dbReference type="STRING" id="174720.A0A0N5BBF9"/>
<keyword evidence="5" id="KW-0521">NADP</keyword>
<evidence type="ECO:0000256" key="1">
    <source>
        <dbReference type="ARBA" id="ARBA00010995"/>
    </source>
</evidence>
<dbReference type="GO" id="GO:0006741">
    <property type="term" value="P:NADP+ biosynthetic process"/>
    <property type="evidence" value="ECO:0007669"/>
    <property type="project" value="InterPro"/>
</dbReference>
<evidence type="ECO:0000256" key="2">
    <source>
        <dbReference type="ARBA" id="ARBA00012120"/>
    </source>
</evidence>
<dbReference type="AlphaFoldDB" id="A0A0N5BBF9"/>
<keyword evidence="4" id="KW-0418">Kinase</keyword>
<evidence type="ECO:0000256" key="4">
    <source>
        <dbReference type="ARBA" id="ARBA00022777"/>
    </source>
</evidence>
<dbReference type="WBParaSite" id="SPAL_0000336800.1">
    <property type="protein sequence ID" value="SPAL_0000336800.1"/>
    <property type="gene ID" value="SPAL_0000336800"/>
</dbReference>
<evidence type="ECO:0000256" key="3">
    <source>
        <dbReference type="ARBA" id="ARBA00022679"/>
    </source>
</evidence>
<evidence type="ECO:0000313" key="7">
    <source>
        <dbReference type="Proteomes" id="UP000046392"/>
    </source>
</evidence>
<dbReference type="EC" id="2.7.1.23" evidence="2"/>
<dbReference type="Gene3D" id="2.60.200.30">
    <property type="entry name" value="Probable inorganic polyphosphate/atp-NAD kinase, domain 2"/>
    <property type="match status" value="1"/>
</dbReference>
<sequence>MSSINFDFGNLNNEEIISKLHSFGIVTKEVKEKHLAHLKFVNKIVVAFKKQGLKVRIINCDQYNQKCFKGFDLIVTAGGDGTFLFGASKIKSDTPLIGLNSDPQGSEGYLCVERKMNIPPHIIIKKYIERNFEWYYRQRITVTIKHRKFYENEKKYENKNTVLENDETHYALNEIFIGEINVSKVSYFEVSFNDKKPIKQKNSGISICTGTGSTAWHYNINKLNKNKLEKIINVLKDMGVNFKGKNEQFIDEVCNRFNEQLIFNPSHCEMAYTLREPIFNNTFCQIPQTGFIRKMKIISKCSNGCIVVDGNNSIPIYYGTEIVLQMFPEDALRTVFMDFDNSRYL</sequence>
<keyword evidence="3" id="KW-0808">Transferase</keyword>
<evidence type="ECO:0000256" key="6">
    <source>
        <dbReference type="ARBA" id="ARBA00023027"/>
    </source>
</evidence>
<dbReference type="Gene3D" id="3.40.50.10330">
    <property type="entry name" value="Probable inorganic polyphosphate/atp-NAD kinase, domain 1"/>
    <property type="match status" value="1"/>
</dbReference>
<dbReference type="Pfam" id="PF01513">
    <property type="entry name" value="NAD_kinase"/>
    <property type="match status" value="1"/>
</dbReference>
<organism evidence="7 8">
    <name type="scientific">Strongyloides papillosus</name>
    <name type="common">Intestinal threadworm</name>
    <dbReference type="NCBI Taxonomy" id="174720"/>
    <lineage>
        <taxon>Eukaryota</taxon>
        <taxon>Metazoa</taxon>
        <taxon>Ecdysozoa</taxon>
        <taxon>Nematoda</taxon>
        <taxon>Chromadorea</taxon>
        <taxon>Rhabditida</taxon>
        <taxon>Tylenchina</taxon>
        <taxon>Panagrolaimomorpha</taxon>
        <taxon>Strongyloidoidea</taxon>
        <taxon>Strongyloididae</taxon>
        <taxon>Strongyloides</taxon>
    </lineage>
</organism>
<name>A0A0N5BBF9_STREA</name>
<dbReference type="InterPro" id="IPR017437">
    <property type="entry name" value="ATP-NAD_kinase_PpnK-typ_C"/>
</dbReference>
<keyword evidence="7" id="KW-1185">Reference proteome</keyword>
<dbReference type="SUPFAM" id="SSF111331">
    <property type="entry name" value="NAD kinase/diacylglycerol kinase-like"/>
    <property type="match status" value="1"/>
</dbReference>
<dbReference type="GO" id="GO:0005739">
    <property type="term" value="C:mitochondrion"/>
    <property type="evidence" value="ECO:0007669"/>
    <property type="project" value="TreeGrafter"/>
</dbReference>
<proteinExistence type="inferred from homology"/>
<accession>A0A0N5BBF9</accession>
<protein>
    <recommendedName>
        <fullName evidence="2">NAD(+) kinase</fullName>
        <ecNumber evidence="2">2.7.1.23</ecNumber>
    </recommendedName>
</protein>
<dbReference type="InterPro" id="IPR016064">
    <property type="entry name" value="NAD/diacylglycerol_kinase_sf"/>
</dbReference>
<evidence type="ECO:0000313" key="8">
    <source>
        <dbReference type="WBParaSite" id="SPAL_0000336800.1"/>
    </source>
</evidence>
<dbReference type="GO" id="GO:0003951">
    <property type="term" value="F:NAD+ kinase activity"/>
    <property type="evidence" value="ECO:0007669"/>
    <property type="project" value="UniProtKB-EC"/>
</dbReference>
<dbReference type="PANTHER" id="PTHR13158:SF4">
    <property type="entry name" value="NAD(+) KINASE"/>
    <property type="match status" value="1"/>
</dbReference>
<dbReference type="InterPro" id="IPR017438">
    <property type="entry name" value="ATP-NAD_kinase_N"/>
</dbReference>
<dbReference type="GO" id="GO:0019674">
    <property type="term" value="P:NAD+ metabolic process"/>
    <property type="evidence" value="ECO:0007669"/>
    <property type="project" value="InterPro"/>
</dbReference>
<evidence type="ECO:0000256" key="5">
    <source>
        <dbReference type="ARBA" id="ARBA00022857"/>
    </source>
</evidence>
<comment type="similarity">
    <text evidence="1">Belongs to the NAD kinase family.</text>
</comment>